<evidence type="ECO:0000256" key="4">
    <source>
        <dbReference type="HAMAP-Rule" id="MF_00434"/>
    </source>
</evidence>
<dbReference type="PANTHER" id="PTHR12599">
    <property type="entry name" value="PTERIN-4-ALPHA-CARBINOLAMINE DEHYDRATASE"/>
    <property type="match status" value="1"/>
</dbReference>
<comment type="caution">
    <text evidence="5">The sequence shown here is derived from an EMBL/GenBank/DDBJ whole genome shotgun (WGS) entry which is preliminary data.</text>
</comment>
<protein>
    <recommendedName>
        <fullName evidence="4">Putative pterin-4-alpha-carbinolamine dehydratase</fullName>
        <shortName evidence="4">PHS</shortName>
        <ecNumber evidence="4">4.2.1.96</ecNumber>
    </recommendedName>
    <alternativeName>
        <fullName evidence="4">4-alpha-hydroxy-tetrahydropterin dehydratase</fullName>
    </alternativeName>
    <alternativeName>
        <fullName evidence="4">Pterin carbinolamine dehydratase</fullName>
        <shortName evidence="4">PCD</shortName>
    </alternativeName>
</protein>
<evidence type="ECO:0000313" key="6">
    <source>
        <dbReference type="Proteomes" id="UP000598633"/>
    </source>
</evidence>
<evidence type="ECO:0000256" key="1">
    <source>
        <dbReference type="ARBA" id="ARBA00001554"/>
    </source>
</evidence>
<comment type="similarity">
    <text evidence="2 4">Belongs to the pterin-4-alpha-carbinolamine dehydratase family.</text>
</comment>
<evidence type="ECO:0000256" key="3">
    <source>
        <dbReference type="ARBA" id="ARBA00023239"/>
    </source>
</evidence>
<comment type="catalytic activity">
    <reaction evidence="1 4">
        <text>(4aS,6R)-4a-hydroxy-L-erythro-5,6,7,8-tetrahydrobiopterin = (6R)-L-erythro-6,7-dihydrobiopterin + H2O</text>
        <dbReference type="Rhea" id="RHEA:11920"/>
        <dbReference type="ChEBI" id="CHEBI:15377"/>
        <dbReference type="ChEBI" id="CHEBI:15642"/>
        <dbReference type="ChEBI" id="CHEBI:43120"/>
        <dbReference type="EC" id="4.2.1.96"/>
    </reaction>
</comment>
<proteinExistence type="inferred from homology"/>
<dbReference type="InterPro" id="IPR001533">
    <property type="entry name" value="Pterin_deHydtase"/>
</dbReference>
<name>A0A8J7CG14_9BACT</name>
<accession>A0A8J7CG14</accession>
<organism evidence="5 6">
    <name type="scientific">Candidatus Sulfomarinibacter kjeldsenii</name>
    <dbReference type="NCBI Taxonomy" id="2885994"/>
    <lineage>
        <taxon>Bacteria</taxon>
        <taxon>Pseudomonadati</taxon>
        <taxon>Acidobacteriota</taxon>
        <taxon>Thermoanaerobaculia</taxon>
        <taxon>Thermoanaerobaculales</taxon>
        <taxon>Candidatus Sulfomarinibacteraceae</taxon>
        <taxon>Candidatus Sulfomarinibacter</taxon>
    </lineage>
</organism>
<evidence type="ECO:0000256" key="2">
    <source>
        <dbReference type="ARBA" id="ARBA00006472"/>
    </source>
</evidence>
<reference evidence="5 6" key="1">
    <citation type="submission" date="2020-08" db="EMBL/GenBank/DDBJ databases">
        <title>Acidobacteriota in marine sediments use diverse sulfur dissimilation pathways.</title>
        <authorList>
            <person name="Wasmund K."/>
        </authorList>
    </citation>
    <scope>NUCLEOTIDE SEQUENCE [LARGE SCALE GENOMIC DNA]</scope>
    <source>
        <strain evidence="5">MAG AM3-A</strain>
    </source>
</reference>
<dbReference type="PANTHER" id="PTHR12599:SF0">
    <property type="entry name" value="PTERIN-4-ALPHA-CARBINOLAMINE DEHYDRATASE"/>
    <property type="match status" value="1"/>
</dbReference>
<gene>
    <name evidence="5" type="ORF">IFJ97_02655</name>
</gene>
<dbReference type="AlphaFoldDB" id="A0A8J7CG14"/>
<dbReference type="SUPFAM" id="SSF55248">
    <property type="entry name" value="PCD-like"/>
    <property type="match status" value="1"/>
</dbReference>
<dbReference type="GO" id="GO:0006729">
    <property type="term" value="P:tetrahydrobiopterin biosynthetic process"/>
    <property type="evidence" value="ECO:0007669"/>
    <property type="project" value="InterPro"/>
</dbReference>
<dbReference type="InterPro" id="IPR036428">
    <property type="entry name" value="PCD_sf"/>
</dbReference>
<evidence type="ECO:0000313" key="5">
    <source>
        <dbReference type="EMBL" id="MBD3870244.1"/>
    </source>
</evidence>
<dbReference type="Pfam" id="PF01329">
    <property type="entry name" value="Pterin_4a"/>
    <property type="match status" value="1"/>
</dbReference>
<dbReference type="Gene3D" id="3.30.1360.20">
    <property type="entry name" value="Transcriptional coactivator/pterin dehydratase"/>
    <property type="match status" value="1"/>
</dbReference>
<dbReference type="EMBL" id="JACXWA010000045">
    <property type="protein sequence ID" value="MBD3870244.1"/>
    <property type="molecule type" value="Genomic_DNA"/>
</dbReference>
<keyword evidence="3 4" id="KW-0456">Lyase</keyword>
<dbReference type="HAMAP" id="MF_00434">
    <property type="entry name" value="Pterin_4_alpha"/>
    <property type="match status" value="1"/>
</dbReference>
<dbReference type="Proteomes" id="UP000598633">
    <property type="component" value="Unassembled WGS sequence"/>
</dbReference>
<dbReference type="GO" id="GO:0008124">
    <property type="term" value="F:4-alpha-hydroxytetrahydrobiopterin dehydratase activity"/>
    <property type="evidence" value="ECO:0007669"/>
    <property type="project" value="UniProtKB-UniRule"/>
</dbReference>
<dbReference type="EC" id="4.2.1.96" evidence="4"/>
<sequence length="111" mass="12454">MCDNELLMMVCRPLAPGTPPLSGHDLEHKLSHAEGWEIEDGSLTKIFQFEDHYQTMAFANAVAWISHREDHHPEMTVGYNTCALRYNTHSIGGISENDFICSAKVDHLVGD</sequence>